<keyword evidence="4" id="KW-1185">Reference proteome</keyword>
<dbReference type="PROSITE" id="PS50878">
    <property type="entry name" value="RT_POL"/>
    <property type="match status" value="1"/>
</dbReference>
<evidence type="ECO:0000256" key="1">
    <source>
        <dbReference type="ARBA" id="ARBA00025589"/>
    </source>
</evidence>
<dbReference type="InterPro" id="IPR000477">
    <property type="entry name" value="RT_dom"/>
</dbReference>
<comment type="caution">
    <text evidence="3">The sequence shown here is derived from an EMBL/GenBank/DDBJ whole genome shotgun (WGS) entry which is preliminary data.</text>
</comment>
<dbReference type="InterPro" id="IPR043128">
    <property type="entry name" value="Rev_trsase/Diguanyl_cyclase"/>
</dbReference>
<name>A0A5B2VFC7_9PSEU</name>
<reference evidence="3 4" key="2">
    <citation type="submission" date="2019-09" db="EMBL/GenBank/DDBJ databases">
        <authorList>
            <person name="Jin C."/>
        </authorList>
    </citation>
    <scope>NUCLEOTIDE SEQUENCE [LARGE SCALE GENOMIC DNA]</scope>
    <source>
        <strain evidence="3 4">AN110305</strain>
    </source>
</reference>
<dbReference type="PANTHER" id="PTHR36688">
    <property type="entry name" value="ENDO/EXONUCLEASE/PHOSPHATASE DOMAIN-CONTAINING PROTEIN"/>
    <property type="match status" value="1"/>
</dbReference>
<dbReference type="AlphaFoldDB" id="A0A5B2VFC7"/>
<dbReference type="Gene3D" id="3.30.70.270">
    <property type="match status" value="1"/>
</dbReference>
<dbReference type="Pfam" id="PF00078">
    <property type="entry name" value="RVT_1"/>
    <property type="match status" value="1"/>
</dbReference>
<dbReference type="SUPFAM" id="SSF56672">
    <property type="entry name" value="DNA/RNA polymerases"/>
    <property type="match status" value="1"/>
</dbReference>
<evidence type="ECO:0000313" key="3">
    <source>
        <dbReference type="EMBL" id="KAA2237140.1"/>
    </source>
</evidence>
<evidence type="ECO:0000259" key="2">
    <source>
        <dbReference type="PROSITE" id="PS50878"/>
    </source>
</evidence>
<gene>
    <name evidence="3" type="ORF">F0L68_41695</name>
</gene>
<sequence length="124" mass="14337">MNKILNTHHHPNFKKWLANFLSGRHGYTIYNGKSSRTRHYTNRVPQGSVLSPTLFNLFTHDLPTPIQPHTHTWSYADDLTILAQHPKYETAAEHLQQYLGSLEPWLTTNRMKVTTNKSSLTLIT</sequence>
<dbReference type="EMBL" id="VUOB01000325">
    <property type="protein sequence ID" value="KAA2237140.1"/>
    <property type="molecule type" value="Genomic_DNA"/>
</dbReference>
<dbReference type="Proteomes" id="UP000323454">
    <property type="component" value="Unassembled WGS sequence"/>
</dbReference>
<protein>
    <recommendedName>
        <fullName evidence="2">Reverse transcriptase domain-containing protein</fullName>
    </recommendedName>
</protein>
<dbReference type="OrthoDB" id="7069107at2"/>
<dbReference type="RefSeq" id="WP_149855431.1">
    <property type="nucleotide sequence ID" value="NZ_VUOB01000325.1"/>
</dbReference>
<accession>A0A5B2VFC7</accession>
<dbReference type="InterPro" id="IPR043502">
    <property type="entry name" value="DNA/RNA_pol_sf"/>
</dbReference>
<dbReference type="PANTHER" id="PTHR36688:SF1">
    <property type="entry name" value="ENDONUCLEASE_EXONUCLEASE_PHOSPHATASE DOMAIN-CONTAINING PROTEIN"/>
    <property type="match status" value="1"/>
</dbReference>
<reference evidence="3 4" key="1">
    <citation type="submission" date="2019-09" db="EMBL/GenBank/DDBJ databases">
        <title>Goodfellowia gen. nov., a new genus of the Pseudonocardineae related to Actinoalloteichus, containing Goodfellowia coeruleoviolacea gen. nov., comb. nov. gen. nov., comb. nov.</title>
        <authorList>
            <person name="Labeda D."/>
        </authorList>
    </citation>
    <scope>NUCLEOTIDE SEQUENCE [LARGE SCALE GENOMIC DNA]</scope>
    <source>
        <strain evidence="3 4">AN110305</strain>
    </source>
</reference>
<feature type="non-terminal residue" evidence="3">
    <location>
        <position position="124"/>
    </location>
</feature>
<dbReference type="InterPro" id="IPR052560">
    <property type="entry name" value="RdDP_mobile_element"/>
</dbReference>
<proteinExistence type="predicted"/>
<organism evidence="3 4">
    <name type="scientific">Solihabitans fulvus</name>
    <dbReference type="NCBI Taxonomy" id="1892852"/>
    <lineage>
        <taxon>Bacteria</taxon>
        <taxon>Bacillati</taxon>
        <taxon>Actinomycetota</taxon>
        <taxon>Actinomycetes</taxon>
        <taxon>Pseudonocardiales</taxon>
        <taxon>Pseudonocardiaceae</taxon>
        <taxon>Solihabitans</taxon>
    </lineage>
</organism>
<evidence type="ECO:0000313" key="4">
    <source>
        <dbReference type="Proteomes" id="UP000323454"/>
    </source>
</evidence>
<comment type="function">
    <text evidence="1">Poorly processive, error-prone DNA polymerase involved in untargeted mutagenesis. Copies undamaged DNA at stalled replication forks, which arise in vivo from mismatched or misaligned primer ends. These misaligned primers can be extended by PolIV. Exhibits no 3'-5' exonuclease (proofreading) activity. May be involved in translesional synthesis, in conjunction with the beta clamp from PolIII.</text>
</comment>
<feature type="domain" description="Reverse transcriptase" evidence="2">
    <location>
        <begin position="1"/>
        <end position="124"/>
    </location>
</feature>